<evidence type="ECO:0000256" key="2">
    <source>
        <dbReference type="ARBA" id="ARBA00022946"/>
    </source>
</evidence>
<evidence type="ECO:0000313" key="5">
    <source>
        <dbReference type="EMBL" id="OAY73872.1"/>
    </source>
</evidence>
<feature type="repeat" description="PPR" evidence="3">
    <location>
        <begin position="78"/>
        <end position="112"/>
    </location>
</feature>
<dbReference type="PROSITE" id="PS51375">
    <property type="entry name" value="PPR"/>
    <property type="match status" value="2"/>
</dbReference>
<proteinExistence type="predicted"/>
<dbReference type="PANTHER" id="PTHR47926">
    <property type="entry name" value="PENTATRICOPEPTIDE REPEAT-CONTAINING PROTEIN"/>
    <property type="match status" value="1"/>
</dbReference>
<sequence>MKSTNIAVSSRQISNSKPLLSSSNLHHFKQLHAKLLRTGEIEETLTLGKLVADVATSHPSNLRYAHSLFSRTPAPLRNAFMYNSMIRGSAESPDPDESVSFYKSMLRDGFRPNNYTYPFLLKACSRIPEHPHLGCSLHASVVHRGFEGKDPFIQTSLVSFYASIVDMDSARKVFDRSPKRDVTVWNALIKGYIMCSRHADAARAFRVMSVPGDEITMLSVASALANLGALEMGRWVHAYIDRNQMNMTVSLATALINMYAKCGEIESARYLFDRMPGKDVRMWSIMISGFAINGLAKEALDLFSQMKSAGFKPDSVTLTGVLSACSHAGMVQEGLRLLDRMAADYLIEPTIEHYGCVVDLLGRAGQLEEALALINRISLSADVALWGALLVACRVHKNLEMGEMVAKEMLKLDPVNAGARVFLSNVYAASGKWGLVEDVRKGMKEQMIYKPPGSSSIELDGTVHEFLSGDRSHSHSDQIYKMLDEICNIVRSRGHKSTTKEVTFDIDEEDKEACVSQHSEKLAVAFGLINTRKGAVLRIVKNLRICEDCHSVMKLVSEGLLVRKSLVMGEFGSSICSLIIRAIAFKLHQAPEQMSKENDEKLHDLLARRYNMLHQMEMVINMTTSVRMICCLFDFGELWGGASVTGFGNLEVSVLLNITYS</sequence>
<feature type="repeat" description="PPR" evidence="3">
    <location>
        <begin position="279"/>
        <end position="313"/>
    </location>
</feature>
<dbReference type="PANTHER" id="PTHR47926:SF537">
    <property type="entry name" value="PENTACOTRIPEPTIDE-REPEAT REGION OF PRORP DOMAIN-CONTAINING PROTEIN"/>
    <property type="match status" value="1"/>
</dbReference>
<keyword evidence="1" id="KW-0677">Repeat</keyword>
<dbReference type="InterPro" id="IPR002885">
    <property type="entry name" value="PPR_rpt"/>
</dbReference>
<dbReference type="GO" id="GO:0003723">
    <property type="term" value="F:RNA binding"/>
    <property type="evidence" value="ECO:0007669"/>
    <property type="project" value="InterPro"/>
</dbReference>
<evidence type="ECO:0000256" key="3">
    <source>
        <dbReference type="PROSITE-ProRule" id="PRU00708"/>
    </source>
</evidence>
<gene>
    <name evidence="5" type="ORF">ACMD2_22268</name>
</gene>
<dbReference type="Pfam" id="PF20431">
    <property type="entry name" value="E_motif"/>
    <property type="match status" value="1"/>
</dbReference>
<dbReference type="Pfam" id="PF01535">
    <property type="entry name" value="PPR"/>
    <property type="match status" value="1"/>
</dbReference>
<dbReference type="InterPro" id="IPR032867">
    <property type="entry name" value="DYW_dom"/>
</dbReference>
<dbReference type="FunFam" id="1.25.40.10:FF:000184">
    <property type="entry name" value="Pentatricopeptide repeat-containing protein, chloroplastic"/>
    <property type="match status" value="1"/>
</dbReference>
<dbReference type="Proteomes" id="UP000092600">
    <property type="component" value="Unassembled WGS sequence"/>
</dbReference>
<dbReference type="GO" id="GO:0009451">
    <property type="term" value="P:RNA modification"/>
    <property type="evidence" value="ECO:0007669"/>
    <property type="project" value="InterPro"/>
</dbReference>
<dbReference type="Pfam" id="PF13041">
    <property type="entry name" value="PPR_2"/>
    <property type="match status" value="2"/>
</dbReference>
<dbReference type="Pfam" id="PF14432">
    <property type="entry name" value="DYW_deaminase"/>
    <property type="match status" value="1"/>
</dbReference>
<accession>A0A199V9U1</accession>
<name>A0A199V9U1_ANACO</name>
<dbReference type="Gene3D" id="1.25.40.10">
    <property type="entry name" value="Tetratricopeptide repeat domain"/>
    <property type="match status" value="2"/>
</dbReference>
<dbReference type="FunFam" id="1.25.40.10:FF:000427">
    <property type="entry name" value="Pentatricopeptide repeat-containing protein chloroplastic"/>
    <property type="match status" value="1"/>
</dbReference>
<feature type="domain" description="DYW" evidence="4">
    <location>
        <begin position="494"/>
        <end position="569"/>
    </location>
</feature>
<dbReference type="NCBIfam" id="TIGR00756">
    <property type="entry name" value="PPR"/>
    <property type="match status" value="3"/>
</dbReference>
<reference evidence="5 6" key="1">
    <citation type="journal article" date="2016" name="DNA Res.">
        <title>The draft genome of MD-2 pineapple using hybrid error correction of long reads.</title>
        <authorList>
            <person name="Redwan R.M."/>
            <person name="Saidin A."/>
            <person name="Kumar S.V."/>
        </authorList>
    </citation>
    <scope>NUCLEOTIDE SEQUENCE [LARGE SCALE GENOMIC DNA]</scope>
    <source>
        <strain evidence="6">cv. MD2</strain>
        <tissue evidence="5">Leaf</tissue>
    </source>
</reference>
<dbReference type="InterPro" id="IPR011990">
    <property type="entry name" value="TPR-like_helical_dom_sf"/>
</dbReference>
<keyword evidence="2" id="KW-0809">Transit peptide</keyword>
<protein>
    <submittedName>
        <fullName evidence="5">Putative pentatricopeptide repeat-containing protein</fullName>
    </submittedName>
</protein>
<organism evidence="5 6">
    <name type="scientific">Ananas comosus</name>
    <name type="common">Pineapple</name>
    <name type="synonym">Ananas ananas</name>
    <dbReference type="NCBI Taxonomy" id="4615"/>
    <lineage>
        <taxon>Eukaryota</taxon>
        <taxon>Viridiplantae</taxon>
        <taxon>Streptophyta</taxon>
        <taxon>Embryophyta</taxon>
        <taxon>Tracheophyta</taxon>
        <taxon>Spermatophyta</taxon>
        <taxon>Magnoliopsida</taxon>
        <taxon>Liliopsida</taxon>
        <taxon>Poales</taxon>
        <taxon>Bromeliaceae</taxon>
        <taxon>Bromelioideae</taxon>
        <taxon>Ananas</taxon>
    </lineage>
</organism>
<evidence type="ECO:0000259" key="4">
    <source>
        <dbReference type="Pfam" id="PF14432"/>
    </source>
</evidence>
<evidence type="ECO:0000313" key="6">
    <source>
        <dbReference type="Proteomes" id="UP000092600"/>
    </source>
</evidence>
<dbReference type="InterPro" id="IPR046960">
    <property type="entry name" value="PPR_At4g14850-like_plant"/>
</dbReference>
<dbReference type="GO" id="GO:0008270">
    <property type="term" value="F:zinc ion binding"/>
    <property type="evidence" value="ECO:0007669"/>
    <property type="project" value="InterPro"/>
</dbReference>
<dbReference type="AlphaFoldDB" id="A0A199V9U1"/>
<dbReference type="Pfam" id="PF20430">
    <property type="entry name" value="Eplus_motif"/>
    <property type="match status" value="1"/>
</dbReference>
<evidence type="ECO:0000256" key="1">
    <source>
        <dbReference type="ARBA" id="ARBA00022737"/>
    </source>
</evidence>
<dbReference type="InterPro" id="IPR046848">
    <property type="entry name" value="E_motif"/>
</dbReference>
<dbReference type="EMBL" id="LSRQ01002563">
    <property type="protein sequence ID" value="OAY73872.1"/>
    <property type="molecule type" value="Genomic_DNA"/>
</dbReference>
<comment type="caution">
    <text evidence="5">The sequence shown here is derived from an EMBL/GenBank/DDBJ whole genome shotgun (WGS) entry which is preliminary data.</text>
</comment>
<dbReference type="InterPro" id="IPR046849">
    <property type="entry name" value="E2_motif"/>
</dbReference>